<accession>A0A1F5JKW9</accession>
<dbReference type="InterPro" id="IPR035901">
    <property type="entry name" value="GIY-YIG_endonuc_sf"/>
</dbReference>
<name>A0A1F5JKW9_9BACT</name>
<dbReference type="PROSITE" id="PS50164">
    <property type="entry name" value="GIY_YIG"/>
    <property type="match status" value="1"/>
</dbReference>
<dbReference type="EMBL" id="MFCP01000008">
    <property type="protein sequence ID" value="OGE29265.1"/>
    <property type="molecule type" value="Genomic_DNA"/>
</dbReference>
<dbReference type="Gene3D" id="3.40.1440.10">
    <property type="entry name" value="GIY-YIG endonuclease"/>
    <property type="match status" value="1"/>
</dbReference>
<evidence type="ECO:0000259" key="1">
    <source>
        <dbReference type="PROSITE" id="PS50164"/>
    </source>
</evidence>
<evidence type="ECO:0000313" key="2">
    <source>
        <dbReference type="EMBL" id="OGE29265.1"/>
    </source>
</evidence>
<dbReference type="CDD" id="cd10449">
    <property type="entry name" value="GIY-YIG_SLX1_like"/>
    <property type="match status" value="1"/>
</dbReference>
<comment type="caution">
    <text evidence="2">The sequence shown here is derived from an EMBL/GenBank/DDBJ whole genome shotgun (WGS) entry which is preliminary data.</text>
</comment>
<feature type="domain" description="GIY-YIG" evidence="1">
    <location>
        <begin position="1"/>
        <end position="77"/>
    </location>
</feature>
<evidence type="ECO:0000313" key="3">
    <source>
        <dbReference type="Proteomes" id="UP000177555"/>
    </source>
</evidence>
<organism evidence="2 3">
    <name type="scientific">Candidatus Daviesbacteria bacterium RIFCSPHIGHO2_01_FULL_40_11</name>
    <dbReference type="NCBI Taxonomy" id="1797762"/>
    <lineage>
        <taxon>Bacteria</taxon>
        <taxon>Candidatus Daviesiibacteriota</taxon>
    </lineage>
</organism>
<protein>
    <recommendedName>
        <fullName evidence="1">GIY-YIG domain-containing protein</fullName>
    </recommendedName>
</protein>
<reference evidence="2 3" key="1">
    <citation type="journal article" date="2016" name="Nat. Commun.">
        <title>Thousands of microbial genomes shed light on interconnected biogeochemical processes in an aquifer system.</title>
        <authorList>
            <person name="Anantharaman K."/>
            <person name="Brown C.T."/>
            <person name="Hug L.A."/>
            <person name="Sharon I."/>
            <person name="Castelle C.J."/>
            <person name="Probst A.J."/>
            <person name="Thomas B.C."/>
            <person name="Singh A."/>
            <person name="Wilkins M.J."/>
            <person name="Karaoz U."/>
            <person name="Brodie E.L."/>
            <person name="Williams K.H."/>
            <person name="Hubbard S.S."/>
            <person name="Banfield J.F."/>
        </authorList>
    </citation>
    <scope>NUCLEOTIDE SEQUENCE [LARGE SCALE GENOMIC DNA]</scope>
</reference>
<gene>
    <name evidence="2" type="ORF">A2867_05280</name>
</gene>
<dbReference type="InterPro" id="IPR000305">
    <property type="entry name" value="GIY-YIG_endonuc"/>
</dbReference>
<sequence length="82" mass="9950">MYFIYVLQSLKDQRTYVGYTDNVERRFIQHNSGYVRSTKHRIPFKLLFTENFLTSAEVKKRELYWKSGAGRRKLKDYFQKGC</sequence>
<dbReference type="Pfam" id="PF01541">
    <property type="entry name" value="GIY-YIG"/>
    <property type="match status" value="1"/>
</dbReference>
<proteinExistence type="predicted"/>
<dbReference type="Proteomes" id="UP000177555">
    <property type="component" value="Unassembled WGS sequence"/>
</dbReference>
<dbReference type="SUPFAM" id="SSF82771">
    <property type="entry name" value="GIY-YIG endonuclease"/>
    <property type="match status" value="1"/>
</dbReference>
<dbReference type="AlphaFoldDB" id="A0A1F5JKW9"/>